<feature type="region of interest" description="Disordered" evidence="1">
    <location>
        <begin position="343"/>
        <end position="365"/>
    </location>
</feature>
<keyword evidence="4" id="KW-1185">Reference proteome</keyword>
<feature type="region of interest" description="Disordered" evidence="1">
    <location>
        <begin position="223"/>
        <end position="246"/>
    </location>
</feature>
<feature type="compositionally biased region" description="Low complexity" evidence="1">
    <location>
        <begin position="498"/>
        <end position="507"/>
    </location>
</feature>
<dbReference type="GO" id="GO:0015074">
    <property type="term" value="P:DNA integration"/>
    <property type="evidence" value="ECO:0007669"/>
    <property type="project" value="InterPro"/>
</dbReference>
<dbReference type="SUPFAM" id="SSF53098">
    <property type="entry name" value="Ribonuclease H-like"/>
    <property type="match status" value="1"/>
</dbReference>
<dbReference type="OrthoDB" id="420746at2759"/>
<dbReference type="InterPro" id="IPR036397">
    <property type="entry name" value="RNaseH_sf"/>
</dbReference>
<feature type="region of interest" description="Disordered" evidence="1">
    <location>
        <begin position="398"/>
        <end position="441"/>
    </location>
</feature>
<dbReference type="Pfam" id="PF07727">
    <property type="entry name" value="RVT_2"/>
    <property type="match status" value="1"/>
</dbReference>
<feature type="domain" description="Integrase catalytic" evidence="2">
    <location>
        <begin position="1356"/>
        <end position="1531"/>
    </location>
</feature>
<comment type="caution">
    <text evidence="3">The sequence shown here is derived from an EMBL/GenBank/DDBJ whole genome shotgun (WGS) entry which is preliminary data.</text>
</comment>
<gene>
    <name evidence="3" type="primary">TY4B-J</name>
    <name evidence="3" type="ORF">AK812_SmicGene8023</name>
</gene>
<feature type="compositionally biased region" description="Low complexity" evidence="1">
    <location>
        <begin position="413"/>
        <end position="426"/>
    </location>
</feature>
<name>A0A1Q9EM22_SYMMI</name>
<dbReference type="PROSITE" id="PS50994">
    <property type="entry name" value="INTEGRASE"/>
    <property type="match status" value="1"/>
</dbReference>
<feature type="compositionally biased region" description="Low complexity" evidence="1">
    <location>
        <begin position="227"/>
        <end position="238"/>
    </location>
</feature>
<evidence type="ECO:0000259" key="2">
    <source>
        <dbReference type="PROSITE" id="PS50994"/>
    </source>
</evidence>
<feature type="compositionally biased region" description="Low complexity" evidence="1">
    <location>
        <begin position="651"/>
        <end position="667"/>
    </location>
</feature>
<reference evidence="3 4" key="1">
    <citation type="submission" date="2016-02" db="EMBL/GenBank/DDBJ databases">
        <title>Genome analysis of coral dinoflagellate symbionts highlights evolutionary adaptations to a symbiotic lifestyle.</title>
        <authorList>
            <person name="Aranda M."/>
            <person name="Li Y."/>
            <person name="Liew Y.J."/>
            <person name="Baumgarten S."/>
            <person name="Simakov O."/>
            <person name="Wilson M."/>
            <person name="Piel J."/>
            <person name="Ashoor H."/>
            <person name="Bougouffa S."/>
            <person name="Bajic V.B."/>
            <person name="Ryu T."/>
            <person name="Ravasi T."/>
            <person name="Bayer T."/>
            <person name="Micklem G."/>
            <person name="Kim H."/>
            <person name="Bhak J."/>
            <person name="Lajeunesse T.C."/>
            <person name="Voolstra C.R."/>
        </authorList>
    </citation>
    <scope>NUCLEOTIDE SEQUENCE [LARGE SCALE GENOMIC DNA]</scope>
    <source>
        <strain evidence="3 4">CCMP2467</strain>
    </source>
</reference>
<feature type="region of interest" description="Disordered" evidence="1">
    <location>
        <begin position="898"/>
        <end position="919"/>
    </location>
</feature>
<proteinExistence type="predicted"/>
<feature type="compositionally biased region" description="Basic residues" evidence="1">
    <location>
        <begin position="431"/>
        <end position="440"/>
    </location>
</feature>
<dbReference type="InterPro" id="IPR001584">
    <property type="entry name" value="Integrase_cat-core"/>
</dbReference>
<accession>A0A1Q9EM22</accession>
<dbReference type="GO" id="GO:0003676">
    <property type="term" value="F:nucleic acid binding"/>
    <property type="evidence" value="ECO:0007669"/>
    <property type="project" value="InterPro"/>
</dbReference>
<organism evidence="3 4">
    <name type="scientific">Symbiodinium microadriaticum</name>
    <name type="common">Dinoflagellate</name>
    <name type="synonym">Zooxanthella microadriatica</name>
    <dbReference type="NCBI Taxonomy" id="2951"/>
    <lineage>
        <taxon>Eukaryota</taxon>
        <taxon>Sar</taxon>
        <taxon>Alveolata</taxon>
        <taxon>Dinophyceae</taxon>
        <taxon>Suessiales</taxon>
        <taxon>Symbiodiniaceae</taxon>
        <taxon>Symbiodinium</taxon>
    </lineage>
</organism>
<feature type="region of interest" description="Disordered" evidence="1">
    <location>
        <begin position="1711"/>
        <end position="1892"/>
    </location>
</feature>
<dbReference type="InterPro" id="IPR012337">
    <property type="entry name" value="RNaseH-like_sf"/>
</dbReference>
<dbReference type="EMBL" id="LSRX01000117">
    <property type="protein sequence ID" value="OLQ08475.1"/>
    <property type="molecule type" value="Genomic_DNA"/>
</dbReference>
<feature type="region of interest" description="Disordered" evidence="1">
    <location>
        <begin position="1665"/>
        <end position="1688"/>
    </location>
</feature>
<feature type="compositionally biased region" description="Acidic residues" evidence="1">
    <location>
        <begin position="909"/>
        <end position="919"/>
    </location>
</feature>
<protein>
    <submittedName>
        <fullName evidence="3">Transposon Ty4-J Gag-Pol polyprotein</fullName>
    </submittedName>
</protein>
<dbReference type="Proteomes" id="UP000186817">
    <property type="component" value="Unassembled WGS sequence"/>
</dbReference>
<evidence type="ECO:0000313" key="3">
    <source>
        <dbReference type="EMBL" id="OLQ08475.1"/>
    </source>
</evidence>
<dbReference type="Gene3D" id="3.30.420.10">
    <property type="entry name" value="Ribonuclease H-like superfamily/Ribonuclease H"/>
    <property type="match status" value="1"/>
</dbReference>
<evidence type="ECO:0000256" key="1">
    <source>
        <dbReference type="SAM" id="MobiDB-lite"/>
    </source>
</evidence>
<evidence type="ECO:0000313" key="4">
    <source>
        <dbReference type="Proteomes" id="UP000186817"/>
    </source>
</evidence>
<feature type="region of interest" description="Disordered" evidence="1">
    <location>
        <begin position="648"/>
        <end position="680"/>
    </location>
</feature>
<dbReference type="InterPro" id="IPR013103">
    <property type="entry name" value="RVT_2"/>
</dbReference>
<sequence>MAAGTLLDSLRFARFINDQDEAGGAATESRHGIPRYNGDASRLTEWVFRVKMLAEKEKSISETEAKKLGSLPLRLVEGLSGQALKIAQQLDVSKLAAEGGVDYLIEKISTELRPRRMQQARELYEAGAQQGGILSRQASESMAQYILRRRAWYRAMTDLSTDLKLPDLVLTEQLLLNSGLNDDQRLMIRTVVGDKMNFDRVAEELVNQHPRIHEKGAYHPFRKNEYKGFPSSSPPSKGGPKGYRPKPRYYNAFHAEGVDDESAYPEMNDEIYGDDGPDYLNDETGRSDYENPVYFSEAEIGTYAEEHLAYLSESGLDIEDQEACDFASELIQSEQDAYYARKGASHKGHGGFNKASPPPFEISGSISLDDKRARLRALKARTTCKRCGAVGHWSGDYECPLSKGKGKKGGGKTSTSTTSSSGAGTSQHPGAKGRHGKPSRPRTVYFSISEAATNRPTAQLAYRRDPARPPAAPRASDDWSVMPSMRAVPPPTSLLEASSSMTSPTRTTPEEIGDNWSVIVSPTTEETPLEGMWLPMETDDPEAQDLLEALTQDALAPEPRMLNENALATTAALPLHDRVRPEQDPLPRRDFHDEDRVLTMDRIPGVLQTFQDLVVRRIQELESGTEVPTRRLHEALDLSIATATAWNSRMSGPAGSSTTTFGTSSATRPHGGGRRYGESDHYHNLKARGLKVVEMGRYKHGQYAEAYADTAYRTWVLDNIGATSASGMKAMRNYFEERQNYELQPGAMALMAIHDHPDHIEEHDLIAILDTGCNQTCHGDRWLERYVKATKQPLPEADTTTEVRIRGIGGQIRTSGTRKLPLILELVNGGLAQGDLTSTELLDSDAPLLISMQAQRALGLIIDIAGEVVHSQTLGHDLKLAYKDGLLGIRLLPVGEDAEEQATVPSDDPPGDDSAGEDDELVPAMLADGKDSDAEKEVAYYTFDAEKARVMNKTQHFRVKEGVDGVKSKDRHMWNQIKPNRQRRHHELPRGCKTFLLEVFAGAAMLTQMALHEWAMPVTPPVDLNTGYDLLTKQGRDEVDRIIARDDPFAITFAPVCTPWTSWTNIATGPTRTKIMAERKKWQPALAWMYDVAKDRLAKGRHVVIENPWNSAMWDCVQSQRFFKANPRDEATLEPMECVKVDQCMLGLKDDVNNLPHLKPTGFLTASSEVKRRLVGAHCDGSHLHQQLDTKKRCMAAQKWPRDLCHALLHGLTAELDYLITMVAFPAEAHAELEVMSDDEGEENTYLDGINEPGDFAYDDGQDYAATKKQEEWEIVYDEGEVPPPPQPVGAALERRQHQWRQLPYNTRVALRRLHNMTGHAPPSAMQRLLRTAGADANAIKALDSFRCATCEAKKVPDRPSPVKMPEEYRFNKAVSLDVFIAKDTLNKKYKVMSVVDLGTLFHAAVIVGEGGGPPSSGDMAKAMQMIWFSWAGPPESIVLDRGLENRGQLQKLMTAHGVQLRYIGVESPWQLGRGERHGGLLKEVIKSVVTSRQLRGRQNMEFVVTESVGIKNHRVNHNGFSPSQWVLGRNPPDLESLTTLLPEAKLGVHQEILDGETSFAQQMMIRGAAKEAFSRVDSSQRIRAAMLRKSVPGRGPFHMGDLVCFHRRQGSKAGWKWFGPARVIGQEGRSTLWVCHGGIPMTVSAEQCRHATGTEMMAKRMLELRPSRKRRREDMTPDVDDAGAMNDDPFLDDLIGVGTVANNQQQGFFDLSDAAGTPTPATDEPEGPNGQEIPGLHPPPPGLSPSEPGQASQLDDNGQEIPGLQAPPPGLSPEVNQVQQPHLGGPVHVQQPHLGGPGQNMPDVPDSDVGSPSMSTAEPEQEVVPPSRDISGPPDPLPPSAPPANRPSTSRAPEPLRPLQQALRISPDALDGHPRNRHRSRSPPRAMMTIGENPEVGKCLHGFLARRLNKKSAAARAKELNFTKATGDERDGIQEARKREWGNWQGFDAVEVIPPEKVQETMAANPEAEITPTRWVDINKAQPWLPPKYKSRIVVRGDLESGASTRTDSPTCSATMLGLLLSFTANRRLQLRGGDITASFLQGEKLVRVLLLKPPPGGLPGVPEGSLLRALKPVYGTRDAPRGFFKRLHSVAVAQGLRALPHEHAAYVLQDETGVHGMMVAHVDDLLWSGTGKMDKVMDAITKEFKFGTLEFGSQFDYCGRTITQENEGIRVTCPNHASKVRPIPLEVWRRRQKDAKITEPEREQLRSVVGSLSWMVRVCRLDIAYEVNYLQAVMQQAVVADLIACNNLLSYVKKSADRGLFYAYNAFDEQDQVIYSITDASHAADYDVSTNGTPLGSRSQSGRILALGSRKILETGKGTIHIIEYHSCVLKRVCRSTLQAETQSLIAGYEEGEHLRALMWGMNNDFSDKGLIGAMDHMTLAMLTDCRSLEQHLRQPGLSTVADKRLAIDLSSMRQLIWRKKGELVGDPLLTDEPPEDATTLVKWIDTSTMLSDGLTKKMKSYQIDQAMLKGTTEISFQKAVTDKLPAGQQETLGAKIETSAKSMTDKVHLLSVHLQSMVEDVSAGAAKSAQSIRKDVKQVTSPGFFGSIGNFFKNLFR</sequence>
<feature type="region of interest" description="Disordered" evidence="1">
    <location>
        <begin position="456"/>
        <end position="511"/>
    </location>
</feature>
<feature type="compositionally biased region" description="Pro residues" evidence="1">
    <location>
        <begin position="1834"/>
        <end position="1846"/>
    </location>
</feature>